<evidence type="ECO:0000313" key="5">
    <source>
        <dbReference type="EMBL" id="CAG9136436.1"/>
    </source>
</evidence>
<dbReference type="PANTHER" id="PTHR24346">
    <property type="entry name" value="MAP/MICROTUBULE AFFINITY-REGULATING KINASE"/>
    <property type="match status" value="1"/>
</dbReference>
<comment type="caution">
    <text evidence="5">The sequence shown here is derived from an EMBL/GenBank/DDBJ whole genome shotgun (WGS) entry which is preliminary data.</text>
</comment>
<dbReference type="GO" id="GO:0005524">
    <property type="term" value="F:ATP binding"/>
    <property type="evidence" value="ECO:0007669"/>
    <property type="project" value="UniProtKB-UniRule"/>
</dbReference>
<evidence type="ECO:0000256" key="2">
    <source>
        <dbReference type="ARBA" id="ARBA00022840"/>
    </source>
</evidence>
<accession>A0A8S4G710</accession>
<feature type="binding site" evidence="3">
    <location>
        <position position="47"/>
    </location>
    <ligand>
        <name>ATP</name>
        <dbReference type="ChEBI" id="CHEBI:30616"/>
    </ligand>
</feature>
<evidence type="ECO:0000313" key="6">
    <source>
        <dbReference type="Proteomes" id="UP000653454"/>
    </source>
</evidence>
<dbReference type="Pfam" id="PF00069">
    <property type="entry name" value="Pkinase"/>
    <property type="match status" value="1"/>
</dbReference>
<organism evidence="5 6">
    <name type="scientific">Plutella xylostella</name>
    <name type="common">Diamondback moth</name>
    <name type="synonym">Plutella maculipennis</name>
    <dbReference type="NCBI Taxonomy" id="51655"/>
    <lineage>
        <taxon>Eukaryota</taxon>
        <taxon>Metazoa</taxon>
        <taxon>Ecdysozoa</taxon>
        <taxon>Arthropoda</taxon>
        <taxon>Hexapoda</taxon>
        <taxon>Insecta</taxon>
        <taxon>Pterygota</taxon>
        <taxon>Neoptera</taxon>
        <taxon>Endopterygota</taxon>
        <taxon>Lepidoptera</taxon>
        <taxon>Glossata</taxon>
        <taxon>Ditrysia</taxon>
        <taxon>Yponomeutoidea</taxon>
        <taxon>Plutellidae</taxon>
        <taxon>Plutella</taxon>
    </lineage>
</organism>
<dbReference type="InterPro" id="IPR000719">
    <property type="entry name" value="Prot_kinase_dom"/>
</dbReference>
<dbReference type="Proteomes" id="UP000653454">
    <property type="component" value="Unassembled WGS sequence"/>
</dbReference>
<keyword evidence="6" id="KW-1185">Reference proteome</keyword>
<dbReference type="InterPro" id="IPR011009">
    <property type="entry name" value="Kinase-like_dom_sf"/>
</dbReference>
<dbReference type="GO" id="GO:0004674">
    <property type="term" value="F:protein serine/threonine kinase activity"/>
    <property type="evidence" value="ECO:0007669"/>
    <property type="project" value="TreeGrafter"/>
</dbReference>
<dbReference type="PROSITE" id="PS00107">
    <property type="entry name" value="PROTEIN_KINASE_ATP"/>
    <property type="match status" value="1"/>
</dbReference>
<feature type="domain" description="Protein kinase" evidence="4">
    <location>
        <begin position="18"/>
        <end position="124"/>
    </location>
</feature>
<gene>
    <name evidence="5" type="ORF">PLXY2_LOCUS14701</name>
</gene>
<dbReference type="EMBL" id="CAJHNJ030000141">
    <property type="protein sequence ID" value="CAG9136436.1"/>
    <property type="molecule type" value="Genomic_DNA"/>
</dbReference>
<dbReference type="SUPFAM" id="SSF56112">
    <property type="entry name" value="Protein kinase-like (PK-like)"/>
    <property type="match status" value="1"/>
</dbReference>
<reference evidence="5" key="1">
    <citation type="submission" date="2020-11" db="EMBL/GenBank/DDBJ databases">
        <authorList>
            <person name="Whiteford S."/>
        </authorList>
    </citation>
    <scope>NUCLEOTIDE SEQUENCE</scope>
</reference>
<dbReference type="AlphaFoldDB" id="A0A8S4G710"/>
<keyword evidence="1 3" id="KW-0547">Nucleotide-binding</keyword>
<evidence type="ECO:0000256" key="3">
    <source>
        <dbReference type="PROSITE-ProRule" id="PRU10141"/>
    </source>
</evidence>
<dbReference type="GO" id="GO:0035556">
    <property type="term" value="P:intracellular signal transduction"/>
    <property type="evidence" value="ECO:0007669"/>
    <property type="project" value="TreeGrafter"/>
</dbReference>
<dbReference type="Gene3D" id="3.30.200.20">
    <property type="entry name" value="Phosphorylase Kinase, domain 1"/>
    <property type="match status" value="1"/>
</dbReference>
<dbReference type="InterPro" id="IPR017441">
    <property type="entry name" value="Protein_kinase_ATP_BS"/>
</dbReference>
<evidence type="ECO:0000256" key="1">
    <source>
        <dbReference type="ARBA" id="ARBA00022741"/>
    </source>
</evidence>
<name>A0A8S4G710_PLUXY</name>
<proteinExistence type="predicted"/>
<keyword evidence="2 3" id="KW-0067">ATP-binding</keyword>
<dbReference type="GO" id="GO:0005737">
    <property type="term" value="C:cytoplasm"/>
    <property type="evidence" value="ECO:0007669"/>
    <property type="project" value="TreeGrafter"/>
</dbReference>
<sequence>MKASNACRGELSCIGNYSLTGRRLGRGHFARVEEATHRLLAKKVAIKIIDVSCIEEEYARRHLHREPRVMARLRHPCIAALYETLTVTPPRGPRLMHLHRYIDRLHIIIYLHINTQVLRCTYPH</sequence>
<evidence type="ECO:0000259" key="4">
    <source>
        <dbReference type="PROSITE" id="PS50011"/>
    </source>
</evidence>
<dbReference type="PROSITE" id="PS50011">
    <property type="entry name" value="PROTEIN_KINASE_DOM"/>
    <property type="match status" value="1"/>
</dbReference>
<dbReference type="PANTHER" id="PTHR24346:SF30">
    <property type="entry name" value="MATERNAL EMBRYONIC LEUCINE ZIPPER KINASE"/>
    <property type="match status" value="1"/>
</dbReference>
<protein>
    <submittedName>
        <fullName evidence="5">(diamondback moth) hypothetical protein</fullName>
    </submittedName>
</protein>